<evidence type="ECO:0000256" key="2">
    <source>
        <dbReference type="PROSITE-ProRule" id="PRU00335"/>
    </source>
</evidence>
<proteinExistence type="predicted"/>
<name>A0A7Y6A1D2_9CELL</name>
<keyword evidence="1 2" id="KW-0238">DNA-binding</keyword>
<dbReference type="RefSeq" id="WP_175347941.1">
    <property type="nucleotide sequence ID" value="NZ_JABMCI010000066.1"/>
</dbReference>
<evidence type="ECO:0000313" key="5">
    <source>
        <dbReference type="Proteomes" id="UP000565724"/>
    </source>
</evidence>
<evidence type="ECO:0000259" key="3">
    <source>
        <dbReference type="PROSITE" id="PS50977"/>
    </source>
</evidence>
<sequence>MTDRGARGKGARRRADLATAAATLLLREGPGALTHRRVALEAGASLSATTYYFASLDDLAAAAGTALADAWADHARAALAGAPAVTVRQDPDASAQVLVDAVLPPGDDAGVRSYYEHLLGAGRQASLAAAFAGGRAAVDAVLGQLVVHVDAPTSAAVTTALVDGAVVTALTEQRPVRATARALLVEAWGA</sequence>
<dbReference type="SUPFAM" id="SSF46689">
    <property type="entry name" value="Homeodomain-like"/>
    <property type="match status" value="1"/>
</dbReference>
<dbReference type="InterPro" id="IPR041583">
    <property type="entry name" value="TetR_C_31"/>
</dbReference>
<dbReference type="EMBL" id="JABMCI010000066">
    <property type="protein sequence ID" value="NUU17981.1"/>
    <property type="molecule type" value="Genomic_DNA"/>
</dbReference>
<gene>
    <name evidence="4" type="ORF">HP550_12045</name>
</gene>
<comment type="caution">
    <text evidence="4">The sequence shown here is derived from an EMBL/GenBank/DDBJ whole genome shotgun (WGS) entry which is preliminary data.</text>
</comment>
<evidence type="ECO:0000313" key="4">
    <source>
        <dbReference type="EMBL" id="NUU17981.1"/>
    </source>
</evidence>
<organism evidence="4 5">
    <name type="scientific">Cellulomonas humilata</name>
    <dbReference type="NCBI Taxonomy" id="144055"/>
    <lineage>
        <taxon>Bacteria</taxon>
        <taxon>Bacillati</taxon>
        <taxon>Actinomycetota</taxon>
        <taxon>Actinomycetes</taxon>
        <taxon>Micrococcales</taxon>
        <taxon>Cellulomonadaceae</taxon>
        <taxon>Cellulomonas</taxon>
    </lineage>
</organism>
<accession>A0A7Y6A1D2</accession>
<protein>
    <submittedName>
        <fullName evidence="4">TetR family transcriptional regulator</fullName>
    </submittedName>
</protein>
<keyword evidence="5" id="KW-1185">Reference proteome</keyword>
<dbReference type="InterPro" id="IPR001647">
    <property type="entry name" value="HTH_TetR"/>
</dbReference>
<dbReference type="AlphaFoldDB" id="A0A7Y6A1D2"/>
<evidence type="ECO:0000256" key="1">
    <source>
        <dbReference type="ARBA" id="ARBA00023125"/>
    </source>
</evidence>
<dbReference type="Gene3D" id="1.10.357.10">
    <property type="entry name" value="Tetracycline Repressor, domain 2"/>
    <property type="match status" value="1"/>
</dbReference>
<dbReference type="GO" id="GO:0003677">
    <property type="term" value="F:DNA binding"/>
    <property type="evidence" value="ECO:0007669"/>
    <property type="project" value="UniProtKB-UniRule"/>
</dbReference>
<reference evidence="4 5" key="1">
    <citation type="submission" date="2020-05" db="EMBL/GenBank/DDBJ databases">
        <title>Genome Sequencing of Type Strains.</title>
        <authorList>
            <person name="Lemaire J.F."/>
            <person name="Inderbitzin P."/>
            <person name="Gregorio O.A."/>
            <person name="Collins S.B."/>
            <person name="Wespe N."/>
            <person name="Knight-Connoni V."/>
        </authorList>
    </citation>
    <scope>NUCLEOTIDE SEQUENCE [LARGE SCALE GENOMIC DNA]</scope>
    <source>
        <strain evidence="4 5">ATCC 25174</strain>
    </source>
</reference>
<dbReference type="InterPro" id="IPR009057">
    <property type="entry name" value="Homeodomain-like_sf"/>
</dbReference>
<dbReference type="Proteomes" id="UP000565724">
    <property type="component" value="Unassembled WGS sequence"/>
</dbReference>
<dbReference type="Pfam" id="PF17940">
    <property type="entry name" value="TetR_C_31"/>
    <property type="match status" value="1"/>
</dbReference>
<feature type="domain" description="HTH tetR-type" evidence="3">
    <location>
        <begin position="11"/>
        <end position="71"/>
    </location>
</feature>
<dbReference type="PROSITE" id="PS50977">
    <property type="entry name" value="HTH_TETR_2"/>
    <property type="match status" value="1"/>
</dbReference>
<feature type="DNA-binding region" description="H-T-H motif" evidence="2">
    <location>
        <begin position="34"/>
        <end position="53"/>
    </location>
</feature>